<dbReference type="NCBIfam" id="TIGR01554">
    <property type="entry name" value="major_cap_HK97"/>
    <property type="match status" value="1"/>
</dbReference>
<sequence length="410" mass="43755">MNINAIKEQRALAVTEMRSIVERAQSESRSLTSDESAKFDALKARVTELEGQESRASFLADAERRMSGTPVNGDKAFSDLERNVSLLEVLQAGMEGRSLTGAAAEYSKEIERRNGRKAQGIFVPLAALEQRNTTTTASQIVPVDYKPEQFIEPFRNRLLARSLGARVLTGLSGNVEIPAYGTGITSGWVAENGDLSTSGMTFGKKTLTPKHVGALSEMSRQLIQQSSPQIEQLIRDDMAFALAKAIDTAMIKGGGTNEPTGILATSGIQTASLSTLDYDGILAMLEKIELVNGSAGAWLTSPQVATKLRGTLKSASAGAAYLSEGGRMADLAVNSTKQVPVKTGSPDTGRLILGDFSQVILGVWSELDILVNPFDSDAYKRGGVLVRAMATCDVAIRHPEAFVVADDVAI</sequence>
<dbReference type="Gene3D" id="3.30.2320.10">
    <property type="entry name" value="hypothetical protein PF0899 domain"/>
    <property type="match status" value="1"/>
</dbReference>
<organism evidence="3 4">
    <name type="scientific">Noviherbaspirillum galbum</name>
    <dbReference type="NCBI Taxonomy" id="2709383"/>
    <lineage>
        <taxon>Bacteria</taxon>
        <taxon>Pseudomonadati</taxon>
        <taxon>Pseudomonadota</taxon>
        <taxon>Betaproteobacteria</taxon>
        <taxon>Burkholderiales</taxon>
        <taxon>Oxalobacteraceae</taxon>
        <taxon>Noviherbaspirillum</taxon>
    </lineage>
</organism>
<dbReference type="AlphaFoldDB" id="A0A6B3SWS1"/>
<dbReference type="Pfam" id="PF05065">
    <property type="entry name" value="Phage_capsid"/>
    <property type="match status" value="1"/>
</dbReference>
<evidence type="ECO:0000313" key="4">
    <source>
        <dbReference type="Proteomes" id="UP000482155"/>
    </source>
</evidence>
<dbReference type="Gene3D" id="3.30.2400.10">
    <property type="entry name" value="Major capsid protein gp5"/>
    <property type="match status" value="1"/>
</dbReference>
<dbReference type="InterPro" id="IPR024455">
    <property type="entry name" value="Phage_capsid"/>
</dbReference>
<comment type="caution">
    <text evidence="3">The sequence shown here is derived from an EMBL/GenBank/DDBJ whole genome shotgun (WGS) entry which is preliminary data.</text>
</comment>
<name>A0A6B3SWS1_9BURK</name>
<dbReference type="InterPro" id="IPR054612">
    <property type="entry name" value="Phage_capsid-like_C"/>
</dbReference>
<keyword evidence="4" id="KW-1185">Reference proteome</keyword>
<comment type="subcellular location">
    <subcellularLocation>
        <location evidence="1">Virion</location>
    </subcellularLocation>
</comment>
<evidence type="ECO:0000259" key="2">
    <source>
        <dbReference type="Pfam" id="PF05065"/>
    </source>
</evidence>
<dbReference type="RefSeq" id="WP_163967354.1">
    <property type="nucleotide sequence ID" value="NZ_JAAIVB010000070.1"/>
</dbReference>
<dbReference type="SUPFAM" id="SSF56563">
    <property type="entry name" value="Major capsid protein gp5"/>
    <property type="match status" value="1"/>
</dbReference>
<protein>
    <submittedName>
        <fullName evidence="3">Phage major capsid protein</fullName>
    </submittedName>
</protein>
<dbReference type="Proteomes" id="UP000482155">
    <property type="component" value="Unassembled WGS sequence"/>
</dbReference>
<feature type="domain" description="Phage capsid-like C-terminal" evidence="2">
    <location>
        <begin position="148"/>
        <end position="405"/>
    </location>
</feature>
<accession>A0A6B3SWS1</accession>
<evidence type="ECO:0000313" key="3">
    <source>
        <dbReference type="EMBL" id="NEX63456.1"/>
    </source>
</evidence>
<evidence type="ECO:0000256" key="1">
    <source>
        <dbReference type="ARBA" id="ARBA00004328"/>
    </source>
</evidence>
<reference evidence="3 4" key="1">
    <citation type="submission" date="2020-02" db="EMBL/GenBank/DDBJ databases">
        <authorList>
            <person name="Kim M.K."/>
        </authorList>
    </citation>
    <scope>NUCLEOTIDE SEQUENCE [LARGE SCALE GENOMIC DNA]</scope>
    <source>
        <strain evidence="3 4">17J57-3</strain>
    </source>
</reference>
<gene>
    <name evidence="3" type="ORF">G3574_20460</name>
</gene>
<dbReference type="EMBL" id="JAAIVB010000070">
    <property type="protein sequence ID" value="NEX63456.1"/>
    <property type="molecule type" value="Genomic_DNA"/>
</dbReference>
<proteinExistence type="predicted"/>